<feature type="domain" description="RlpA-like protein double-psi beta-barrel" evidence="6">
    <location>
        <begin position="86"/>
        <end position="172"/>
    </location>
</feature>
<evidence type="ECO:0000256" key="1">
    <source>
        <dbReference type="ARBA" id="ARBA00023239"/>
    </source>
</evidence>
<evidence type="ECO:0000256" key="5">
    <source>
        <dbReference type="SAM" id="MobiDB-lite"/>
    </source>
</evidence>
<accession>A0ABQ1F7D5</accession>
<keyword evidence="1 3" id="KW-0456">Lyase</keyword>
<proteinExistence type="inferred from homology"/>
<feature type="region of interest" description="Disordered" evidence="5">
    <location>
        <begin position="31"/>
        <end position="66"/>
    </location>
</feature>
<organism evidence="7 8">
    <name type="scientific">Blastomonas marina</name>
    <dbReference type="NCBI Taxonomy" id="1867408"/>
    <lineage>
        <taxon>Bacteria</taxon>
        <taxon>Pseudomonadati</taxon>
        <taxon>Pseudomonadota</taxon>
        <taxon>Alphaproteobacteria</taxon>
        <taxon>Sphingomonadales</taxon>
        <taxon>Sphingomonadaceae</taxon>
        <taxon>Blastomonas</taxon>
    </lineage>
</organism>
<evidence type="ECO:0000313" key="8">
    <source>
        <dbReference type="Proteomes" id="UP000603317"/>
    </source>
</evidence>
<dbReference type="PANTHER" id="PTHR34183:SF8">
    <property type="entry name" value="ENDOLYTIC PEPTIDOGLYCAN TRANSGLYCOSYLASE RLPA-RELATED"/>
    <property type="match status" value="1"/>
</dbReference>
<dbReference type="InterPro" id="IPR009009">
    <property type="entry name" value="RlpA-like_DPBB"/>
</dbReference>
<feature type="signal peptide" evidence="3">
    <location>
        <begin position="1"/>
        <end position="26"/>
    </location>
</feature>
<evidence type="ECO:0000259" key="6">
    <source>
        <dbReference type="Pfam" id="PF03330"/>
    </source>
</evidence>
<evidence type="ECO:0000256" key="4">
    <source>
        <dbReference type="RuleBase" id="RU003495"/>
    </source>
</evidence>
<dbReference type="CDD" id="cd22268">
    <property type="entry name" value="DPBB_RlpA-like"/>
    <property type="match status" value="1"/>
</dbReference>
<keyword evidence="8" id="KW-1185">Reference proteome</keyword>
<keyword evidence="3" id="KW-0732">Signal</keyword>
<evidence type="ECO:0000313" key="7">
    <source>
        <dbReference type="EMBL" id="GGA01930.1"/>
    </source>
</evidence>
<gene>
    <name evidence="3" type="primary">rlpA</name>
    <name evidence="7" type="ORF">GCM10010923_08300</name>
</gene>
<dbReference type="InterPro" id="IPR012997">
    <property type="entry name" value="RplA"/>
</dbReference>
<comment type="similarity">
    <text evidence="3 4">Belongs to the RlpA family.</text>
</comment>
<dbReference type="EC" id="4.2.2.-" evidence="3"/>
<reference evidence="8" key="1">
    <citation type="journal article" date="2019" name="Int. J. Syst. Evol. Microbiol.">
        <title>The Global Catalogue of Microorganisms (GCM) 10K type strain sequencing project: providing services to taxonomists for standard genome sequencing and annotation.</title>
        <authorList>
            <consortium name="The Broad Institute Genomics Platform"/>
            <consortium name="The Broad Institute Genome Sequencing Center for Infectious Disease"/>
            <person name="Wu L."/>
            <person name="Ma J."/>
        </authorList>
    </citation>
    <scope>NUCLEOTIDE SEQUENCE [LARGE SCALE GENOMIC DNA]</scope>
    <source>
        <strain evidence="8">CGMCC 1.15297</strain>
    </source>
</reference>
<evidence type="ECO:0000256" key="2">
    <source>
        <dbReference type="ARBA" id="ARBA00023316"/>
    </source>
</evidence>
<dbReference type="Proteomes" id="UP000603317">
    <property type="component" value="Unassembled WGS sequence"/>
</dbReference>
<comment type="function">
    <text evidence="3">Lytic transglycosylase with a strong preference for naked glycan strands that lack stem peptides.</text>
</comment>
<feature type="chain" id="PRO_5044899146" description="Endolytic peptidoglycan transglycosylase RlpA" evidence="3">
    <location>
        <begin position="27"/>
        <end position="178"/>
    </location>
</feature>
<evidence type="ECO:0000256" key="3">
    <source>
        <dbReference type="HAMAP-Rule" id="MF_02071"/>
    </source>
</evidence>
<dbReference type="NCBIfam" id="TIGR00413">
    <property type="entry name" value="rlpA"/>
    <property type="match status" value="1"/>
</dbReference>
<dbReference type="HAMAP" id="MF_02071">
    <property type="entry name" value="RlpA"/>
    <property type="match status" value="1"/>
</dbReference>
<dbReference type="Gene3D" id="2.40.40.10">
    <property type="entry name" value="RlpA-like domain"/>
    <property type="match status" value="1"/>
</dbReference>
<sequence precursor="true">MEGTRKPLRRATWLAAMLALTWSSSAAVSQDAVSEPVVQDVPPSFADSFPSVPEPDTTPEPADGAVDVTEIDPPIEVVEDETAIGSGTASYYGRKFHGRRTASGEPFDMYAMTAAHRTLPFGTRLRVTNPRTGASVVVRVNDRGPFHGSRIIDVSRAAAEELGLVGRGHGLVELALVD</sequence>
<dbReference type="SUPFAM" id="SSF50685">
    <property type="entry name" value="Barwin-like endoglucanases"/>
    <property type="match status" value="1"/>
</dbReference>
<dbReference type="PANTHER" id="PTHR34183">
    <property type="entry name" value="ENDOLYTIC PEPTIDOGLYCAN TRANSGLYCOSYLASE RLPA"/>
    <property type="match status" value="1"/>
</dbReference>
<comment type="caution">
    <text evidence="7">The sequence shown here is derived from an EMBL/GenBank/DDBJ whole genome shotgun (WGS) entry which is preliminary data.</text>
</comment>
<protein>
    <recommendedName>
        <fullName evidence="3">Endolytic peptidoglycan transglycosylase RlpA</fullName>
        <ecNumber evidence="3">4.2.2.-</ecNumber>
    </recommendedName>
</protein>
<name>A0ABQ1F7D5_9SPHN</name>
<dbReference type="Pfam" id="PF03330">
    <property type="entry name" value="DPBB_1"/>
    <property type="match status" value="1"/>
</dbReference>
<dbReference type="InterPro" id="IPR036908">
    <property type="entry name" value="RlpA-like_sf"/>
</dbReference>
<keyword evidence="2 3" id="KW-0961">Cell wall biogenesis/degradation</keyword>
<dbReference type="EMBL" id="BMID01000001">
    <property type="protein sequence ID" value="GGA01930.1"/>
    <property type="molecule type" value="Genomic_DNA"/>
</dbReference>
<dbReference type="InterPro" id="IPR034718">
    <property type="entry name" value="RlpA"/>
</dbReference>